<evidence type="ECO:0000256" key="5">
    <source>
        <dbReference type="ARBA" id="ARBA00007317"/>
    </source>
</evidence>
<evidence type="ECO:0000256" key="17">
    <source>
        <dbReference type="ARBA" id="ARBA00032406"/>
    </source>
</evidence>
<keyword evidence="14" id="KW-0012">Acyltransferase</keyword>
<evidence type="ECO:0000256" key="16">
    <source>
        <dbReference type="ARBA" id="ARBA00031331"/>
    </source>
</evidence>
<evidence type="ECO:0000256" key="15">
    <source>
        <dbReference type="ARBA" id="ARBA00030325"/>
    </source>
</evidence>
<dbReference type="GeneTree" id="ENSGT00930000151014"/>
<dbReference type="InterPro" id="IPR003016">
    <property type="entry name" value="2-oxoA_DH_lipoyl-BS"/>
</dbReference>
<evidence type="ECO:0000256" key="19">
    <source>
        <dbReference type="SAM" id="MobiDB-lite"/>
    </source>
</evidence>
<organism evidence="21 22">
    <name type="scientific">Lates calcarifer</name>
    <name type="common">Barramundi</name>
    <name type="synonym">Holocentrus calcarifer</name>
    <dbReference type="NCBI Taxonomy" id="8187"/>
    <lineage>
        <taxon>Eukaryota</taxon>
        <taxon>Metazoa</taxon>
        <taxon>Chordata</taxon>
        <taxon>Craniata</taxon>
        <taxon>Vertebrata</taxon>
        <taxon>Euteleostomi</taxon>
        <taxon>Actinopterygii</taxon>
        <taxon>Neopterygii</taxon>
        <taxon>Teleostei</taxon>
        <taxon>Neoteleostei</taxon>
        <taxon>Acanthomorphata</taxon>
        <taxon>Carangaria</taxon>
        <taxon>Carangaria incertae sedis</taxon>
        <taxon>Centropomidae</taxon>
        <taxon>Lates</taxon>
    </lineage>
</organism>
<dbReference type="Gene3D" id="2.40.50.100">
    <property type="match status" value="1"/>
</dbReference>
<accession>A0A4W6CYE3</accession>
<gene>
    <name evidence="21" type="primary">DLST</name>
</gene>
<dbReference type="FunFam" id="2.40.50.100:FF:000033">
    <property type="entry name" value="Dihydrolipoyllysine-residue succinyltransferase component of 2-oxoglutarate dehydrogenase complex, mitochondrial"/>
    <property type="match status" value="1"/>
</dbReference>
<sequence>SELHSCLSLRRDICCSQYVLQQLSTFWIERNSAQCLTYSNSSVCLCTGDEVVTVKTPAFAESVTEGDVRWEKAVGDSVTEDEVVCEIETDKTSVQVPAPAAGVIEELLVPDGGKVEGGTPLFKLRKGAAAAKAAPSPAAEAPAAAAEAPPPPPAPTPTAMPTVPPVPPQAAPAKPGLFPSLLHKSTESIYVKMNRMRLRIAQRLKEAQNTCAMLTTFNEVDMSNIQEMRKLHKDAFLKKHNIKLGFMSAFVKAAAHALTDQPAVNAVIDDTTKEIVYRDYVDISVAVATPKGLVVPVIRNVETMNFTDIEKAINALGEKARNNELAVEDMDGGTFTISNGGVFGSLFGTPIINPPQSAILGMHGIFDRPVAINGQVEIRPMMYVALTYDHRLVDGREAVTFLRKIKSVVEDPRVLLLDM</sequence>
<dbReference type="CDD" id="cd06849">
    <property type="entry name" value="lipoyl_domain"/>
    <property type="match status" value="1"/>
</dbReference>
<feature type="compositionally biased region" description="Low complexity" evidence="19">
    <location>
        <begin position="133"/>
        <end position="147"/>
    </location>
</feature>
<comment type="subcellular location">
    <subcellularLocation>
        <location evidence="3">Mitochondrion matrix</location>
    </subcellularLocation>
    <subcellularLocation>
        <location evidence="2">Nucleus</location>
    </subcellularLocation>
</comment>
<protein>
    <recommendedName>
        <fullName evidence="7">Dihydrolipoyllysine-residue succinyltransferase component of 2-oxoglutarate dehydrogenase complex, mitochondrial</fullName>
        <ecNumber evidence="6">2.3.1.61</ecNumber>
    </recommendedName>
    <alternativeName>
        <fullName evidence="17">2-oxoglutarate dehydrogenase complex component E2</fullName>
    </alternativeName>
    <alternativeName>
        <fullName evidence="15">Dihydrolipoamide succinyltransferase component of 2-oxoglutarate dehydrogenase complex</fullName>
    </alternativeName>
    <alternativeName>
        <fullName evidence="16">E2K</fullName>
    </alternativeName>
</protein>
<evidence type="ECO:0000313" key="22">
    <source>
        <dbReference type="Proteomes" id="UP000314980"/>
    </source>
</evidence>
<reference evidence="21" key="2">
    <citation type="submission" date="2025-08" db="UniProtKB">
        <authorList>
            <consortium name="Ensembl"/>
        </authorList>
    </citation>
    <scope>IDENTIFICATION</scope>
</reference>
<evidence type="ECO:0000313" key="21">
    <source>
        <dbReference type="Ensembl" id="ENSLCAP00010017741.1"/>
    </source>
</evidence>
<dbReference type="AlphaFoldDB" id="A0A4W6CYE3"/>
<dbReference type="PANTHER" id="PTHR43416:SF5">
    <property type="entry name" value="DIHYDROLIPOYLLYSINE-RESIDUE SUCCINYLTRANSFERASE COMPONENT OF 2-OXOGLUTARATE DEHYDROGENASE COMPLEX, MITOCHONDRIAL"/>
    <property type="match status" value="1"/>
</dbReference>
<comment type="function">
    <text evidence="18">Dihydrolipoamide succinyltransferase (E2) component of the 2-oxoglutarate dehydrogenase complex. The 2-oxoglutarate dehydrogenase complex catalyzes the overall conversion of 2-oxoglutarate to succinyl-CoA and CO(2). The 2-oxoglutarate dehydrogenase complex is mainly active in the mitochondrion. A fraction of the 2-oxoglutarate dehydrogenase complex also localizes in the nucleus and is required for lysine succinylation of histones: associates with KAT2A on chromatin and provides succinyl-CoA to histone succinyltransferase KAT2A.</text>
</comment>
<dbReference type="Pfam" id="PF00364">
    <property type="entry name" value="Biotin_lipoyl"/>
    <property type="match status" value="1"/>
</dbReference>
<feature type="region of interest" description="Disordered" evidence="19">
    <location>
        <begin position="133"/>
        <end position="175"/>
    </location>
</feature>
<dbReference type="InterPro" id="IPR001078">
    <property type="entry name" value="2-oxoacid_DH_actylTfrase"/>
</dbReference>
<dbReference type="GO" id="GO:0045252">
    <property type="term" value="C:oxoglutarate dehydrogenase complex"/>
    <property type="evidence" value="ECO:0007669"/>
    <property type="project" value="InterPro"/>
</dbReference>
<dbReference type="GO" id="GO:0004149">
    <property type="term" value="F:dihydrolipoyllysine-residue succinyltransferase activity"/>
    <property type="evidence" value="ECO:0007669"/>
    <property type="project" value="UniProtKB-EC"/>
</dbReference>
<dbReference type="SUPFAM" id="SSF52777">
    <property type="entry name" value="CoA-dependent acyltransferases"/>
    <property type="match status" value="1"/>
</dbReference>
<keyword evidence="8" id="KW-0816">Tricarboxylic acid cycle</keyword>
<dbReference type="InterPro" id="IPR006255">
    <property type="entry name" value="SucB"/>
</dbReference>
<evidence type="ECO:0000256" key="3">
    <source>
        <dbReference type="ARBA" id="ARBA00004305"/>
    </source>
</evidence>
<evidence type="ECO:0000256" key="10">
    <source>
        <dbReference type="ARBA" id="ARBA00022823"/>
    </source>
</evidence>
<keyword evidence="10" id="KW-0450">Lipoyl</keyword>
<dbReference type="FunFam" id="3.30.559.10:FF:000006">
    <property type="entry name" value="Dihydrolipoyllysine-residue succinyltransferase component of 2-oxoglutarate dehydrogenase complex, mitochondrial"/>
    <property type="match status" value="1"/>
</dbReference>
<evidence type="ECO:0000256" key="8">
    <source>
        <dbReference type="ARBA" id="ARBA00022532"/>
    </source>
</evidence>
<dbReference type="SUPFAM" id="SSF51230">
    <property type="entry name" value="Single hybrid motif"/>
    <property type="match status" value="1"/>
</dbReference>
<dbReference type="GO" id="GO:0033512">
    <property type="term" value="P:L-lysine catabolic process to acetyl-CoA via saccharopine"/>
    <property type="evidence" value="ECO:0007669"/>
    <property type="project" value="UniProtKB-UniPathway"/>
</dbReference>
<dbReference type="PANTHER" id="PTHR43416">
    <property type="entry name" value="DIHYDROLIPOYLLYSINE-RESIDUE SUCCINYLTRANSFERASE COMPONENT OF 2-OXOGLUTARATE DEHYDROGENASE COMPLEX, MITOCHONDRIAL-RELATED"/>
    <property type="match status" value="1"/>
</dbReference>
<reference evidence="21" key="3">
    <citation type="submission" date="2025-09" db="UniProtKB">
        <authorList>
            <consortium name="Ensembl"/>
        </authorList>
    </citation>
    <scope>IDENTIFICATION</scope>
</reference>
<dbReference type="Ensembl" id="ENSLCAT00010018131.1">
    <property type="protein sequence ID" value="ENSLCAP00010017741.1"/>
    <property type="gene ID" value="ENSLCAG00010008407.1"/>
</dbReference>
<dbReference type="GO" id="GO:0005634">
    <property type="term" value="C:nucleus"/>
    <property type="evidence" value="ECO:0007669"/>
    <property type="project" value="UniProtKB-SubCell"/>
</dbReference>
<keyword evidence="11" id="KW-0809">Transit peptide</keyword>
<keyword evidence="22" id="KW-1185">Reference proteome</keyword>
<keyword evidence="13" id="KW-0539">Nucleus</keyword>
<keyword evidence="12" id="KW-0496">Mitochondrion</keyword>
<dbReference type="GO" id="GO:0006099">
    <property type="term" value="P:tricarboxylic acid cycle"/>
    <property type="evidence" value="ECO:0007669"/>
    <property type="project" value="UniProtKB-KW"/>
</dbReference>
<evidence type="ECO:0000256" key="2">
    <source>
        <dbReference type="ARBA" id="ARBA00004123"/>
    </source>
</evidence>
<feature type="compositionally biased region" description="Pro residues" evidence="19">
    <location>
        <begin position="148"/>
        <end position="170"/>
    </location>
</feature>
<comment type="pathway">
    <text evidence="4">Amino-acid degradation; L-lysine degradation via saccharopine pathway; glutaryl-CoA from L-lysine: step 6/6.</text>
</comment>
<dbReference type="Gene3D" id="3.30.559.10">
    <property type="entry name" value="Chloramphenicol acetyltransferase-like domain"/>
    <property type="match status" value="1"/>
</dbReference>
<dbReference type="Proteomes" id="UP000314980">
    <property type="component" value="Unassembled WGS sequence"/>
</dbReference>
<comment type="similarity">
    <text evidence="5">Belongs to the 2-oxoacid dehydrogenase family.</text>
</comment>
<reference evidence="22" key="1">
    <citation type="submission" date="2015-09" db="EMBL/GenBank/DDBJ databases">
        <authorList>
            <person name="Sai Rama Sridatta P."/>
        </authorList>
    </citation>
    <scope>NUCLEOTIDE SEQUENCE [LARGE SCALE GENOMIC DNA]</scope>
</reference>
<dbReference type="PROSITE" id="PS50968">
    <property type="entry name" value="BIOTINYL_LIPOYL"/>
    <property type="match status" value="1"/>
</dbReference>
<evidence type="ECO:0000256" key="4">
    <source>
        <dbReference type="ARBA" id="ARBA00005145"/>
    </source>
</evidence>
<evidence type="ECO:0000256" key="11">
    <source>
        <dbReference type="ARBA" id="ARBA00022946"/>
    </source>
</evidence>
<dbReference type="InterPro" id="IPR023213">
    <property type="entry name" value="CAT-like_dom_sf"/>
</dbReference>
<dbReference type="NCBIfam" id="TIGR01347">
    <property type="entry name" value="sucB"/>
    <property type="match status" value="1"/>
</dbReference>
<dbReference type="EC" id="2.3.1.61" evidence="6"/>
<dbReference type="InterPro" id="IPR000089">
    <property type="entry name" value="Biotin_lipoyl"/>
</dbReference>
<proteinExistence type="inferred from homology"/>
<evidence type="ECO:0000256" key="9">
    <source>
        <dbReference type="ARBA" id="ARBA00022679"/>
    </source>
</evidence>
<dbReference type="InterPro" id="IPR011053">
    <property type="entry name" value="Single_hybrid_motif"/>
</dbReference>
<keyword evidence="9" id="KW-0808">Transferase</keyword>
<comment type="cofactor">
    <cofactor evidence="1">
        <name>(R)-lipoate</name>
        <dbReference type="ChEBI" id="CHEBI:83088"/>
    </cofactor>
</comment>
<evidence type="ECO:0000256" key="14">
    <source>
        <dbReference type="ARBA" id="ARBA00023315"/>
    </source>
</evidence>
<name>A0A4W6CYE3_LATCA</name>
<evidence type="ECO:0000256" key="18">
    <source>
        <dbReference type="ARBA" id="ARBA00046046"/>
    </source>
</evidence>
<evidence type="ECO:0000256" key="13">
    <source>
        <dbReference type="ARBA" id="ARBA00023242"/>
    </source>
</evidence>
<dbReference type="PROSITE" id="PS00189">
    <property type="entry name" value="LIPOYL"/>
    <property type="match status" value="1"/>
</dbReference>
<evidence type="ECO:0000259" key="20">
    <source>
        <dbReference type="PROSITE" id="PS50968"/>
    </source>
</evidence>
<evidence type="ECO:0000256" key="1">
    <source>
        <dbReference type="ARBA" id="ARBA00001938"/>
    </source>
</evidence>
<dbReference type="Pfam" id="PF00198">
    <property type="entry name" value="2-oxoacid_dh"/>
    <property type="match status" value="1"/>
</dbReference>
<feature type="domain" description="Lipoyl-binding" evidence="20">
    <location>
        <begin position="51"/>
        <end position="125"/>
    </location>
</feature>
<dbReference type="UniPathway" id="UPA00868">
    <property type="reaction ID" value="UER00840"/>
</dbReference>
<dbReference type="InterPro" id="IPR050537">
    <property type="entry name" value="2-oxoacid_dehydrogenase"/>
</dbReference>
<dbReference type="GO" id="GO:0005759">
    <property type="term" value="C:mitochondrial matrix"/>
    <property type="evidence" value="ECO:0007669"/>
    <property type="project" value="UniProtKB-SubCell"/>
</dbReference>
<evidence type="ECO:0000256" key="12">
    <source>
        <dbReference type="ARBA" id="ARBA00023128"/>
    </source>
</evidence>
<evidence type="ECO:0000256" key="7">
    <source>
        <dbReference type="ARBA" id="ARBA00020294"/>
    </source>
</evidence>
<evidence type="ECO:0000256" key="6">
    <source>
        <dbReference type="ARBA" id="ARBA00012945"/>
    </source>
</evidence>